<reference evidence="1" key="1">
    <citation type="journal article" date="2013" name="Nat. Commun.">
        <title>Whole-genome sequencing of Oryza brachyantha reveals mechanisms underlying Oryza genome evolution.</title>
        <authorList>
            <person name="Chen J."/>
            <person name="Huang Q."/>
            <person name="Gao D."/>
            <person name="Wang J."/>
            <person name="Lang Y."/>
            <person name="Liu T."/>
            <person name="Li B."/>
            <person name="Bai Z."/>
            <person name="Luis Goicoechea J."/>
            <person name="Liang C."/>
            <person name="Chen C."/>
            <person name="Zhang W."/>
            <person name="Sun S."/>
            <person name="Liao Y."/>
            <person name="Zhang X."/>
            <person name="Yang L."/>
            <person name="Song C."/>
            <person name="Wang M."/>
            <person name="Shi J."/>
            <person name="Liu G."/>
            <person name="Liu J."/>
            <person name="Zhou H."/>
            <person name="Zhou W."/>
            <person name="Yu Q."/>
            <person name="An N."/>
            <person name="Chen Y."/>
            <person name="Cai Q."/>
            <person name="Wang B."/>
            <person name="Liu B."/>
            <person name="Min J."/>
            <person name="Huang Y."/>
            <person name="Wu H."/>
            <person name="Li Z."/>
            <person name="Zhang Y."/>
            <person name="Yin Y."/>
            <person name="Song W."/>
            <person name="Jiang J."/>
            <person name="Jackson S.A."/>
            <person name="Wing R.A."/>
            <person name="Wang J."/>
            <person name="Chen M."/>
        </authorList>
    </citation>
    <scope>NUCLEOTIDE SEQUENCE [LARGE SCALE GENOMIC DNA]</scope>
    <source>
        <strain evidence="1">cv. IRGC 101232</strain>
    </source>
</reference>
<accession>J3LN11</accession>
<sequence>PYLETVPKSQCSHHALPLHPCDAILSLHMYTLVLVHFTLRTIYPQANREEAVKKAAKGRDALWVAEIG</sequence>
<keyword evidence="2" id="KW-1185">Reference proteome</keyword>
<proteinExistence type="predicted"/>
<protein>
    <submittedName>
        <fullName evidence="1">Uncharacterized protein</fullName>
    </submittedName>
</protein>
<dbReference type="EnsemblPlants" id="OB03G24370.1">
    <property type="protein sequence ID" value="OB03G24370.1"/>
    <property type="gene ID" value="OB03G24370"/>
</dbReference>
<evidence type="ECO:0000313" key="1">
    <source>
        <dbReference type="EnsemblPlants" id="OB03G24370.1"/>
    </source>
</evidence>
<dbReference type="Gramene" id="OB03G24370.1">
    <property type="protein sequence ID" value="OB03G24370.1"/>
    <property type="gene ID" value="OB03G24370"/>
</dbReference>
<reference evidence="1" key="2">
    <citation type="submission" date="2013-04" db="UniProtKB">
        <authorList>
            <consortium name="EnsemblPlants"/>
        </authorList>
    </citation>
    <scope>IDENTIFICATION</scope>
</reference>
<organism evidence="1">
    <name type="scientific">Oryza brachyantha</name>
    <name type="common">malo sina</name>
    <dbReference type="NCBI Taxonomy" id="4533"/>
    <lineage>
        <taxon>Eukaryota</taxon>
        <taxon>Viridiplantae</taxon>
        <taxon>Streptophyta</taxon>
        <taxon>Embryophyta</taxon>
        <taxon>Tracheophyta</taxon>
        <taxon>Spermatophyta</taxon>
        <taxon>Magnoliopsida</taxon>
        <taxon>Liliopsida</taxon>
        <taxon>Poales</taxon>
        <taxon>Poaceae</taxon>
        <taxon>BOP clade</taxon>
        <taxon>Oryzoideae</taxon>
        <taxon>Oryzeae</taxon>
        <taxon>Oryzinae</taxon>
        <taxon>Oryza</taxon>
    </lineage>
</organism>
<dbReference type="AlphaFoldDB" id="J3LN11"/>
<dbReference type="Proteomes" id="UP000006038">
    <property type="component" value="Chromosome 3"/>
</dbReference>
<evidence type="ECO:0000313" key="2">
    <source>
        <dbReference type="Proteomes" id="UP000006038"/>
    </source>
</evidence>
<dbReference type="HOGENOM" id="CLU_2801568_0_0_1"/>
<name>J3LN11_ORYBR</name>